<dbReference type="Pfam" id="PF02674">
    <property type="entry name" value="Colicin_V"/>
    <property type="match status" value="1"/>
</dbReference>
<reference evidence="6 7" key="1">
    <citation type="journal article" date="2018" name="Emerg. Microbes Infect.">
        <title>Genomic analysis of oral Campylobacter concisus strains identified a potential bacterial molecular marker associated with active Crohn's disease.</title>
        <authorList>
            <person name="Liu F."/>
            <person name="Ma R."/>
            <person name="Tay C.Y.A."/>
            <person name="Octavia S."/>
            <person name="Lan R."/>
            <person name="Chung H.K.L."/>
            <person name="Riordan S.M."/>
            <person name="Grimm M.C."/>
            <person name="Leong R.W."/>
            <person name="Tanaka M.M."/>
            <person name="Connor S."/>
            <person name="Zhang L."/>
        </authorList>
    </citation>
    <scope>NUCLEOTIDE SEQUENCE [LARGE SCALE GENOMIC DNA]</scope>
    <source>
        <strain evidence="6 7">P2CDO4</strain>
    </source>
</reference>
<feature type="transmembrane region" description="Helical" evidence="5">
    <location>
        <begin position="32"/>
        <end position="48"/>
    </location>
</feature>
<evidence type="ECO:0000256" key="5">
    <source>
        <dbReference type="SAM" id="Phobius"/>
    </source>
</evidence>
<evidence type="ECO:0000256" key="4">
    <source>
        <dbReference type="ARBA" id="ARBA00023136"/>
    </source>
</evidence>
<evidence type="ECO:0000313" key="7">
    <source>
        <dbReference type="Proteomes" id="UP000241854"/>
    </source>
</evidence>
<evidence type="ECO:0000256" key="2">
    <source>
        <dbReference type="ARBA" id="ARBA00022692"/>
    </source>
</evidence>
<evidence type="ECO:0000313" key="6">
    <source>
        <dbReference type="EMBL" id="AVX44638.1"/>
    </source>
</evidence>
<sequence length="206" mass="22699">MMDLVTWFDIIVIALVLILGVKGIINGLIKEAFGLIGLIGGLVVASRFSDVAESFISKNIYKFENPSFLQFVAFIGLWLVFWLVCLLVGKFLSKIVSVSGLGFLDRFGGFVMGSGKIFLTFSAVVAVMSGTSLNKMIEPYFTNSKVYPLLLETGRWITNIDVKNIKNELDEMVVRPKDTNKSDAFISMDANASTNTDTNVTKGEEK</sequence>
<comment type="subcellular location">
    <subcellularLocation>
        <location evidence="1">Membrane</location>
        <topology evidence="1">Multi-pass membrane protein</topology>
    </subcellularLocation>
</comment>
<evidence type="ECO:0000256" key="1">
    <source>
        <dbReference type="ARBA" id="ARBA00004141"/>
    </source>
</evidence>
<feature type="transmembrane region" description="Helical" evidence="5">
    <location>
        <begin position="6"/>
        <end position="25"/>
    </location>
</feature>
<dbReference type="EMBL" id="CP021642">
    <property type="protein sequence ID" value="AVX44638.1"/>
    <property type="molecule type" value="Genomic_DNA"/>
</dbReference>
<dbReference type="AlphaFoldDB" id="A0A2R4P1S4"/>
<evidence type="ECO:0000256" key="3">
    <source>
        <dbReference type="ARBA" id="ARBA00022989"/>
    </source>
</evidence>
<dbReference type="PANTHER" id="PTHR36926:SF1">
    <property type="entry name" value="COLICIN V PRODUCTION PROTEIN"/>
    <property type="match status" value="1"/>
</dbReference>
<dbReference type="PANTHER" id="PTHR36926">
    <property type="entry name" value="COLICIN V PRODUCTION PROTEIN"/>
    <property type="match status" value="1"/>
</dbReference>
<accession>A0A2R4P1S4</accession>
<keyword evidence="2 5" id="KW-0812">Transmembrane</keyword>
<keyword evidence="3 5" id="KW-1133">Transmembrane helix</keyword>
<feature type="transmembrane region" description="Helical" evidence="5">
    <location>
        <begin position="68"/>
        <end position="89"/>
    </location>
</feature>
<dbReference type="InterPro" id="IPR052719">
    <property type="entry name" value="CvpA-like"/>
</dbReference>
<name>A0A2R4P1S4_9BACT</name>
<dbReference type="Proteomes" id="UP000241854">
    <property type="component" value="Chromosome"/>
</dbReference>
<protein>
    <submittedName>
        <fullName evidence="6">Colicin V production protein</fullName>
    </submittedName>
</protein>
<gene>
    <name evidence="6" type="ORF">CCS77_1577</name>
</gene>
<dbReference type="GO" id="GO:0016020">
    <property type="term" value="C:membrane"/>
    <property type="evidence" value="ECO:0007669"/>
    <property type="project" value="UniProtKB-SubCell"/>
</dbReference>
<keyword evidence="4 5" id="KW-0472">Membrane</keyword>
<dbReference type="InterPro" id="IPR003825">
    <property type="entry name" value="Colicin-V_CvpA"/>
</dbReference>
<dbReference type="GO" id="GO:0009403">
    <property type="term" value="P:toxin biosynthetic process"/>
    <property type="evidence" value="ECO:0007669"/>
    <property type="project" value="InterPro"/>
</dbReference>
<feature type="transmembrane region" description="Helical" evidence="5">
    <location>
        <begin position="110"/>
        <end position="129"/>
    </location>
</feature>
<organism evidence="6 7">
    <name type="scientific">Campylobacter concisus</name>
    <dbReference type="NCBI Taxonomy" id="199"/>
    <lineage>
        <taxon>Bacteria</taxon>
        <taxon>Pseudomonadati</taxon>
        <taxon>Campylobacterota</taxon>
        <taxon>Epsilonproteobacteria</taxon>
        <taxon>Campylobacterales</taxon>
        <taxon>Campylobacteraceae</taxon>
        <taxon>Campylobacter</taxon>
    </lineage>
</organism>
<proteinExistence type="predicted"/>